<evidence type="ECO:0000256" key="2">
    <source>
        <dbReference type="ARBA" id="ARBA00008072"/>
    </source>
</evidence>
<dbReference type="GO" id="GO:0016491">
    <property type="term" value="F:oxidoreductase activity"/>
    <property type="evidence" value="ECO:0007669"/>
    <property type="project" value="UniProtKB-KW"/>
</dbReference>
<dbReference type="AlphaFoldDB" id="L7SU24"/>
<keyword evidence="3" id="KW-0479">Metal-binding</keyword>
<feature type="region of interest" description="Disordered" evidence="6">
    <location>
        <begin position="1"/>
        <end position="29"/>
    </location>
</feature>
<dbReference type="CDD" id="cd05188">
    <property type="entry name" value="MDR"/>
    <property type="match status" value="1"/>
</dbReference>
<dbReference type="PANTHER" id="PTHR43350">
    <property type="entry name" value="NAD-DEPENDENT ALCOHOL DEHYDROGENASE"/>
    <property type="match status" value="1"/>
</dbReference>
<dbReference type="Gene3D" id="3.90.180.10">
    <property type="entry name" value="Medium-chain alcohol dehydrogenases, catalytic domain"/>
    <property type="match status" value="1"/>
</dbReference>
<comment type="cofactor">
    <cofactor evidence="1">
        <name>Zn(2+)</name>
        <dbReference type="ChEBI" id="CHEBI:29105"/>
    </cofactor>
</comment>
<evidence type="ECO:0000256" key="3">
    <source>
        <dbReference type="ARBA" id="ARBA00022723"/>
    </source>
</evidence>
<evidence type="ECO:0000256" key="5">
    <source>
        <dbReference type="ARBA" id="ARBA00023002"/>
    </source>
</evidence>
<dbReference type="EMBL" id="JX424761">
    <property type="protein sequence ID" value="AGC24253.1"/>
    <property type="molecule type" value="Genomic_DNA"/>
</dbReference>
<evidence type="ECO:0000256" key="1">
    <source>
        <dbReference type="ARBA" id="ARBA00001947"/>
    </source>
</evidence>
<name>L7SU24_9ACTN</name>
<dbReference type="Pfam" id="PF08240">
    <property type="entry name" value="ADH_N"/>
    <property type="match status" value="1"/>
</dbReference>
<dbReference type="InterPro" id="IPR013154">
    <property type="entry name" value="ADH-like_N"/>
</dbReference>
<evidence type="ECO:0000256" key="4">
    <source>
        <dbReference type="ARBA" id="ARBA00022833"/>
    </source>
</evidence>
<dbReference type="Gene3D" id="3.40.50.720">
    <property type="entry name" value="NAD(P)-binding Rossmann-like Domain"/>
    <property type="match status" value="1"/>
</dbReference>
<keyword evidence="4" id="KW-0862">Zinc</keyword>
<organism evidence="8">
    <name type="scientific">Nonomuraea spiralis</name>
    <dbReference type="NCBI Taxonomy" id="46182"/>
    <lineage>
        <taxon>Bacteria</taxon>
        <taxon>Bacillati</taxon>
        <taxon>Actinomycetota</taxon>
        <taxon>Actinomycetes</taxon>
        <taxon>Streptosporangiales</taxon>
        <taxon>Streptosporangiaceae</taxon>
        <taxon>Nonomuraea</taxon>
    </lineage>
</organism>
<keyword evidence="5" id="KW-0560">Oxidoreductase</keyword>
<dbReference type="PANTHER" id="PTHR43350:SF19">
    <property type="entry name" value="D-GULOSIDE 3-DEHYDROGENASE"/>
    <property type="match status" value="1"/>
</dbReference>
<feature type="domain" description="Alcohol dehydrogenase-like N-terminal" evidence="7">
    <location>
        <begin position="62"/>
        <end position="150"/>
    </location>
</feature>
<dbReference type="SUPFAM" id="SSF50129">
    <property type="entry name" value="GroES-like"/>
    <property type="match status" value="1"/>
</dbReference>
<dbReference type="InterPro" id="IPR011032">
    <property type="entry name" value="GroES-like_sf"/>
</dbReference>
<reference evidence="8" key="1">
    <citation type="submission" date="2012-07" db="EMBL/GenBank/DDBJ databases">
        <title>Isolation and Characterization of the Pyralomicin Biosynthetic Gene Cluster from Nonomuraea spiralis IMC A-0156.</title>
        <authorList>
            <person name="Flatt P.M."/>
            <person name="Wu X."/>
            <person name="Walters M."/>
            <person name="Perry S."/>
            <person name="Mahmud T."/>
        </authorList>
    </citation>
    <scope>NUCLEOTIDE SEQUENCE</scope>
    <source>
        <strain evidence="8">IMC A-0156</strain>
    </source>
</reference>
<sequence>MTAPDDAALGHDTSGGHGTGGRDSATAGHRATGRDFLIGRHRAIVRSGRSLAVGLRVTAEPGPGELSVAVEVAGLCGTDIQMLRGLRDDGACVIGHEGLARVVRAGPGTDIEPGTRVLVNPTHPHDPSFLLGHNVDGLFQERVLLPSAAVTGGMVLAVGEDELPEPKLAVLAEPLAVVRYALETLRRFTPGTLVVVGDGTVGHLAVRAARRWLGPARVVHVHHTAAGLAWSRQAASPADALVLADDLGRPGTPGGWAGDDAGTRAGGRAGAGRWTRAGTGDVVAVLLATPRDATVPMLDRVLAMGAGTAVVDLVGGVPPEARTPLLPGVDMAAVRAANCGGIPAVPVVRETVTGAGRRVLLFGHRGVANRHLTTAVRELRAVPGRYRELLTHESDLAGAVRHFRALAGSADRTIDGERLIKLAVHVGASAPQEGNDHDS</sequence>
<accession>L7SU24</accession>
<gene>
    <name evidence="8" type="primary">prlV</name>
</gene>
<evidence type="ECO:0000259" key="7">
    <source>
        <dbReference type="Pfam" id="PF08240"/>
    </source>
</evidence>
<protein>
    <submittedName>
        <fullName evidence="8">PrlV</fullName>
    </submittedName>
</protein>
<evidence type="ECO:0000256" key="6">
    <source>
        <dbReference type="SAM" id="MobiDB-lite"/>
    </source>
</evidence>
<feature type="region of interest" description="Disordered" evidence="6">
    <location>
        <begin position="252"/>
        <end position="272"/>
    </location>
</feature>
<comment type="similarity">
    <text evidence="2">Belongs to the zinc-containing alcohol dehydrogenase family.</text>
</comment>
<evidence type="ECO:0000313" key="8">
    <source>
        <dbReference type="EMBL" id="AGC24253.1"/>
    </source>
</evidence>
<proteinExistence type="inferred from homology"/>
<dbReference type="GO" id="GO:0046872">
    <property type="term" value="F:metal ion binding"/>
    <property type="evidence" value="ECO:0007669"/>
    <property type="project" value="UniProtKB-KW"/>
</dbReference>